<feature type="coiled-coil region" evidence="1">
    <location>
        <begin position="77"/>
        <end position="104"/>
    </location>
</feature>
<keyword evidence="1" id="KW-0175">Coiled coil</keyword>
<dbReference type="STRING" id="5627.A0A1C7M040"/>
<dbReference type="PROSITE" id="PS00062">
    <property type="entry name" value="ALDOKETO_REDUCTASE_2"/>
    <property type="match status" value="1"/>
</dbReference>
<name>A0A1C7M040_GRIFR</name>
<dbReference type="InterPro" id="IPR023210">
    <property type="entry name" value="NADP_OxRdtase_dom"/>
</dbReference>
<reference evidence="4 5" key="1">
    <citation type="submission" date="2016-03" db="EMBL/GenBank/DDBJ databases">
        <title>Whole genome sequencing of Grifola frondosa 9006-11.</title>
        <authorList>
            <person name="Min B."/>
            <person name="Park H."/>
            <person name="Kim J.-G."/>
            <person name="Cho H."/>
            <person name="Oh Y.-L."/>
            <person name="Kong W.-S."/>
            <person name="Choi I.-G."/>
        </authorList>
    </citation>
    <scope>NUCLEOTIDE SEQUENCE [LARGE SCALE GENOMIC DNA]</scope>
    <source>
        <strain evidence="4 5">9006-11</strain>
    </source>
</reference>
<dbReference type="SUPFAM" id="SSF51430">
    <property type="entry name" value="NAD(P)-linked oxidoreductase"/>
    <property type="match status" value="1"/>
</dbReference>
<dbReference type="InterPro" id="IPR018170">
    <property type="entry name" value="Aldo/ket_reductase_CS"/>
</dbReference>
<evidence type="ECO:0000256" key="1">
    <source>
        <dbReference type="SAM" id="Coils"/>
    </source>
</evidence>
<dbReference type="InterPro" id="IPR020471">
    <property type="entry name" value="AKR"/>
</dbReference>
<evidence type="ECO:0000313" key="5">
    <source>
        <dbReference type="Proteomes" id="UP000092993"/>
    </source>
</evidence>
<dbReference type="GO" id="GO:0006364">
    <property type="term" value="P:rRNA processing"/>
    <property type="evidence" value="ECO:0007669"/>
    <property type="project" value="InterPro"/>
</dbReference>
<evidence type="ECO:0000259" key="3">
    <source>
        <dbReference type="Pfam" id="PF00248"/>
    </source>
</evidence>
<dbReference type="Proteomes" id="UP000092993">
    <property type="component" value="Unassembled WGS sequence"/>
</dbReference>
<keyword evidence="5" id="KW-1185">Reference proteome</keyword>
<protein>
    <submittedName>
        <fullName evidence="4">Aldehyde reductase 1</fullName>
    </submittedName>
</protein>
<dbReference type="EMBL" id="LUGG01000015">
    <property type="protein sequence ID" value="OBZ69679.1"/>
    <property type="molecule type" value="Genomic_DNA"/>
</dbReference>
<feature type="region of interest" description="Disordered" evidence="2">
    <location>
        <begin position="148"/>
        <end position="172"/>
    </location>
</feature>
<evidence type="ECO:0000256" key="2">
    <source>
        <dbReference type="SAM" id="MobiDB-lite"/>
    </source>
</evidence>
<feature type="compositionally biased region" description="Basic residues" evidence="2">
    <location>
        <begin position="32"/>
        <end position="41"/>
    </location>
</feature>
<feature type="region of interest" description="Disordered" evidence="2">
    <location>
        <begin position="1"/>
        <end position="45"/>
    </location>
</feature>
<accession>A0A1C7M040</accession>
<dbReference type="Pfam" id="PF00248">
    <property type="entry name" value="Aldo_ket_red"/>
    <property type="match status" value="1"/>
</dbReference>
<sequence>MAPTRKAKSHDTMSFSISDPSTSTSHQNSASRAKRSLHKAHMPSLSLNALPGVQKLKASLRQTRRLLAKDKLAADVRVETERRLKALEADLAQAERAKQERTMASGTTRSKKERKKLEARLLELRVDLNYVLHYPKTKKYISLLPPDVRHAQDTPAPTHTESKEKLKTDAHREEVRRWVREQMEQGTFSDEPEVELETENGRGARALKVEADEKSHGEMRNRAVAEKKADAVMRWTKIDTSSESALPCDSLIHMFLDFGFFWSLKVFYVSLSPTMRMSFGKVIPLATGASIPQIGLGTWLSKPNEVENAVEIAIRNGYRHIDCAMIYENQDEVSTFELVSSFLLTTFAGRSCAEESDPSVVKREELFITSKLWNNSHKAELVEKELDATLSQLGLDYLDLYLVHWPVAFASGGALQPPDPEKEGWVKLDTETPLVETWKAMIELPKTGKVKAIGVSNFTIEHIKGIVEATGVWPVVNQVEAHPLLLHEDLVAFCKEHNIHLTAYSPLGNNMVGQKRLTEYPRSLRSHRSSRGFSVIPKSVQEERIVSNFKQVELSDEDFARITELGHKNPTRFNMPFTYPPKWDINIFGDKAEQGAMHKIRIV</sequence>
<dbReference type="Gene3D" id="3.20.20.100">
    <property type="entry name" value="NADP-dependent oxidoreductase domain"/>
    <property type="match status" value="1"/>
</dbReference>
<dbReference type="PRINTS" id="PR00069">
    <property type="entry name" value="ALDKETRDTASE"/>
</dbReference>
<evidence type="ECO:0000313" key="4">
    <source>
        <dbReference type="EMBL" id="OBZ69679.1"/>
    </source>
</evidence>
<feature type="domain" description="NADP-dependent oxidoreductase" evidence="3">
    <location>
        <begin position="294"/>
        <end position="529"/>
    </location>
</feature>
<dbReference type="PROSITE" id="PS00798">
    <property type="entry name" value="ALDOKETO_REDUCTASE_1"/>
    <property type="match status" value="1"/>
</dbReference>
<dbReference type="Pfam" id="PF10153">
    <property type="entry name" value="Efg1"/>
    <property type="match status" value="2"/>
</dbReference>
<organism evidence="4 5">
    <name type="scientific">Grifola frondosa</name>
    <name type="common">Maitake</name>
    <name type="synonym">Polyporus frondosus</name>
    <dbReference type="NCBI Taxonomy" id="5627"/>
    <lineage>
        <taxon>Eukaryota</taxon>
        <taxon>Fungi</taxon>
        <taxon>Dikarya</taxon>
        <taxon>Basidiomycota</taxon>
        <taxon>Agaricomycotina</taxon>
        <taxon>Agaricomycetes</taxon>
        <taxon>Polyporales</taxon>
        <taxon>Grifolaceae</taxon>
        <taxon>Grifola</taxon>
    </lineage>
</organism>
<dbReference type="InterPro" id="IPR019310">
    <property type="entry name" value="Efg1"/>
</dbReference>
<dbReference type="AlphaFoldDB" id="A0A1C7M040"/>
<dbReference type="InterPro" id="IPR036812">
    <property type="entry name" value="NAD(P)_OxRdtase_dom_sf"/>
</dbReference>
<feature type="compositionally biased region" description="Low complexity" evidence="2">
    <location>
        <begin position="12"/>
        <end position="25"/>
    </location>
</feature>
<gene>
    <name evidence="4" type="primary">ARI</name>
    <name evidence="4" type="ORF">A0H81_10191</name>
</gene>
<dbReference type="PANTHER" id="PTHR11732">
    <property type="entry name" value="ALDO/KETO REDUCTASE"/>
    <property type="match status" value="1"/>
</dbReference>
<comment type="caution">
    <text evidence="4">The sequence shown here is derived from an EMBL/GenBank/DDBJ whole genome shotgun (WGS) entry which is preliminary data.</text>
</comment>
<dbReference type="GO" id="GO:0016491">
    <property type="term" value="F:oxidoreductase activity"/>
    <property type="evidence" value="ECO:0007669"/>
    <property type="project" value="InterPro"/>
</dbReference>
<proteinExistence type="predicted"/>
<feature type="compositionally biased region" description="Basic and acidic residues" evidence="2">
    <location>
        <begin position="160"/>
        <end position="172"/>
    </location>
</feature>
<dbReference type="OrthoDB" id="416253at2759"/>